<accession>A0A7Y4E0M3</accession>
<sequence length="75" mass="8732">MTELFLFGVFVESVILPTFDELLTYCEQKAYGNPKARKCSVYLESKLISGAEAVLLFRLKNTAWLRPLSMVWRIW</sequence>
<evidence type="ECO:0000313" key="2">
    <source>
        <dbReference type="Proteomes" id="UP000572072"/>
    </source>
</evidence>
<comment type="caution">
    <text evidence="1">The sequence shown here is derived from an EMBL/GenBank/DDBJ whole genome shotgun (WGS) entry which is preliminary data.</text>
</comment>
<gene>
    <name evidence="1" type="ORF">F0262_03835</name>
</gene>
<proteinExistence type="predicted"/>
<evidence type="ECO:0000313" key="1">
    <source>
        <dbReference type="EMBL" id="NOH47185.1"/>
    </source>
</evidence>
<dbReference type="EMBL" id="VTYN01000003">
    <property type="protein sequence ID" value="NOH47185.1"/>
    <property type="molecule type" value="Genomic_DNA"/>
</dbReference>
<dbReference type="AlphaFoldDB" id="A0A7Y4E0M3"/>
<organism evidence="1 2">
    <name type="scientific">Vibrio rotiferianus</name>
    <dbReference type="NCBI Taxonomy" id="190895"/>
    <lineage>
        <taxon>Bacteria</taxon>
        <taxon>Pseudomonadati</taxon>
        <taxon>Pseudomonadota</taxon>
        <taxon>Gammaproteobacteria</taxon>
        <taxon>Vibrionales</taxon>
        <taxon>Vibrionaceae</taxon>
        <taxon>Vibrio</taxon>
    </lineage>
</organism>
<dbReference type="Proteomes" id="UP000572072">
    <property type="component" value="Unassembled WGS sequence"/>
</dbReference>
<reference evidence="1 2" key="1">
    <citation type="submission" date="2019-08" db="EMBL/GenBank/DDBJ databases">
        <title>Draft genome sequencing and comparative genomics of hatchery-associated Vibrios.</title>
        <authorList>
            <person name="Kehlet-Delgado H."/>
            <person name="Mueller R.S."/>
        </authorList>
    </citation>
    <scope>NUCLEOTIDE SEQUENCE [LARGE SCALE GENOMIC DNA]</scope>
    <source>
        <strain evidence="1 2">00-78-3</strain>
    </source>
</reference>
<name>A0A7Y4E0M3_9VIBR</name>
<protein>
    <submittedName>
        <fullName evidence="1">Uncharacterized protein</fullName>
    </submittedName>
</protein>